<dbReference type="InterPro" id="IPR054708">
    <property type="entry name" value="MTPAP-like_central"/>
</dbReference>
<comment type="cofactor">
    <cofactor evidence="2">
        <name>Mg(2+)</name>
        <dbReference type="ChEBI" id="CHEBI:18420"/>
    </cofactor>
</comment>
<comment type="cofactor">
    <cofactor evidence="1">
        <name>Mn(2+)</name>
        <dbReference type="ChEBI" id="CHEBI:29035"/>
    </cofactor>
</comment>
<dbReference type="Gene3D" id="1.10.1410.10">
    <property type="match status" value="1"/>
</dbReference>
<feature type="compositionally biased region" description="Basic and acidic residues" evidence="6">
    <location>
        <begin position="15"/>
        <end position="38"/>
    </location>
</feature>
<dbReference type="InterPro" id="IPR043519">
    <property type="entry name" value="NT_sf"/>
</dbReference>
<dbReference type="Proteomes" id="UP000298663">
    <property type="component" value="Unassembled WGS sequence"/>
</dbReference>
<dbReference type="EMBL" id="AZBU02000011">
    <property type="protein sequence ID" value="TKR61220.1"/>
    <property type="molecule type" value="Genomic_DNA"/>
</dbReference>
<evidence type="ECO:0000256" key="2">
    <source>
        <dbReference type="ARBA" id="ARBA00001946"/>
    </source>
</evidence>
<evidence type="ECO:0000259" key="7">
    <source>
        <dbReference type="Pfam" id="PF03828"/>
    </source>
</evidence>
<evidence type="ECO:0000256" key="1">
    <source>
        <dbReference type="ARBA" id="ARBA00001936"/>
    </source>
</evidence>
<dbReference type="GO" id="GO:1990817">
    <property type="term" value="F:poly(A) RNA polymerase activity"/>
    <property type="evidence" value="ECO:0007669"/>
    <property type="project" value="TreeGrafter"/>
</dbReference>
<evidence type="ECO:0000256" key="6">
    <source>
        <dbReference type="SAM" id="MobiDB-lite"/>
    </source>
</evidence>
<keyword evidence="5" id="KW-0460">Magnesium</keyword>
<dbReference type="Gene3D" id="3.30.460.10">
    <property type="entry name" value="Beta Polymerase, domain 2"/>
    <property type="match status" value="1"/>
</dbReference>
<dbReference type="PANTHER" id="PTHR12271">
    <property type="entry name" value="POLY A POLYMERASE CID PAP -RELATED"/>
    <property type="match status" value="1"/>
</dbReference>
<evidence type="ECO:0000256" key="4">
    <source>
        <dbReference type="ARBA" id="ARBA00022723"/>
    </source>
</evidence>
<dbReference type="AlphaFoldDB" id="A0A4U5LY92"/>
<dbReference type="PANTHER" id="PTHR12271:SF117">
    <property type="entry name" value="PAP-ASSOCIATED DOMAIN-CONTAINING PROTEIN"/>
    <property type="match status" value="1"/>
</dbReference>
<sequence>MYETCRRRRRPSRSFCEEGEIRSDDEMPTRFRNRRDGRNYGNSTRAAKHPNPQEEEDAVTRNPNRTVSECSSATLSESFLAFMLEPIRNSRLGVTTRMPFLKTQEEIAAYTAQYKNEFVEFDDQIWTFYETNIQDQRTYEWKMDALESIREFAKEVYPHGEIAAVGSTMSGCGTFESDLDLCLCLKKREGGYDEGRIHATSMLRRIAKHFRNTRPAFIKDIGFIGATVPILKFYLNPPFADLDLDLNCNNISGIYNTHLIHHYERIDHRFAPICLLVKRWAINEEIKDALHGSFNSYTLVLMVVHFLQCACSPPVLPNLQHVYEERFNKTVDLNDLELFVDLPFDPIEELNTQSIGELVVGFFAYYSQFDYGNHGISVMRGDIFDRSLLRGPLEHYKIFVEEPFDGYNTARTVTTDENFFNIIIAFRKARNAFLGDEAGVPNIEALGI</sequence>
<dbReference type="Pfam" id="PF03828">
    <property type="entry name" value="PAP_assoc"/>
    <property type="match status" value="1"/>
</dbReference>
<dbReference type="CDD" id="cd05402">
    <property type="entry name" value="NT_PAP_TUTase"/>
    <property type="match status" value="1"/>
</dbReference>
<dbReference type="SUPFAM" id="SSF81631">
    <property type="entry name" value="PAP/OAS1 substrate-binding domain"/>
    <property type="match status" value="1"/>
</dbReference>
<dbReference type="OrthoDB" id="2274644at2759"/>
<evidence type="ECO:0000259" key="8">
    <source>
        <dbReference type="Pfam" id="PF22600"/>
    </source>
</evidence>
<reference evidence="9 10" key="2">
    <citation type="journal article" date="2019" name="G3 (Bethesda)">
        <title>Hybrid Assembly of the Genome of the Entomopathogenic Nematode Steinernema carpocapsae Identifies the X-Chromosome.</title>
        <authorList>
            <person name="Serra L."/>
            <person name="Macchietto M."/>
            <person name="Macias-Munoz A."/>
            <person name="McGill C.J."/>
            <person name="Rodriguez I.M."/>
            <person name="Rodriguez B."/>
            <person name="Murad R."/>
            <person name="Mortazavi A."/>
        </authorList>
    </citation>
    <scope>NUCLEOTIDE SEQUENCE [LARGE SCALE GENOMIC DNA]</scope>
    <source>
        <strain evidence="9 10">ALL</strain>
    </source>
</reference>
<keyword evidence="3" id="KW-0808">Transferase</keyword>
<dbReference type="GO" id="GO:0031123">
    <property type="term" value="P:RNA 3'-end processing"/>
    <property type="evidence" value="ECO:0007669"/>
    <property type="project" value="TreeGrafter"/>
</dbReference>
<dbReference type="GO" id="GO:0046872">
    <property type="term" value="F:metal ion binding"/>
    <property type="evidence" value="ECO:0007669"/>
    <property type="project" value="UniProtKB-KW"/>
</dbReference>
<dbReference type="STRING" id="34508.A0A4U5LY92"/>
<protein>
    <submittedName>
        <fullName evidence="9">Uncharacterized protein</fullName>
    </submittedName>
</protein>
<comment type="caution">
    <text evidence="9">The sequence shown here is derived from an EMBL/GenBank/DDBJ whole genome shotgun (WGS) entry which is preliminary data.</text>
</comment>
<evidence type="ECO:0000256" key="3">
    <source>
        <dbReference type="ARBA" id="ARBA00022679"/>
    </source>
</evidence>
<feature type="domain" description="Poly(A) RNA polymerase mitochondrial-like central palm" evidence="8">
    <location>
        <begin position="121"/>
        <end position="264"/>
    </location>
</feature>
<keyword evidence="4" id="KW-0479">Metal-binding</keyword>
<reference evidence="9 10" key="1">
    <citation type="journal article" date="2015" name="Genome Biol.">
        <title>Comparative genomics of Steinernema reveals deeply conserved gene regulatory networks.</title>
        <authorList>
            <person name="Dillman A.R."/>
            <person name="Macchietto M."/>
            <person name="Porter C.F."/>
            <person name="Rogers A."/>
            <person name="Williams B."/>
            <person name="Antoshechkin I."/>
            <person name="Lee M.M."/>
            <person name="Goodwin Z."/>
            <person name="Lu X."/>
            <person name="Lewis E.E."/>
            <person name="Goodrich-Blair H."/>
            <person name="Stock S.P."/>
            <person name="Adams B.J."/>
            <person name="Sternberg P.W."/>
            <person name="Mortazavi A."/>
        </authorList>
    </citation>
    <scope>NUCLEOTIDE SEQUENCE [LARGE SCALE GENOMIC DNA]</scope>
    <source>
        <strain evidence="9 10">ALL</strain>
    </source>
</reference>
<accession>A0A4U5LY92</accession>
<dbReference type="InterPro" id="IPR002058">
    <property type="entry name" value="PAP_assoc"/>
</dbReference>
<proteinExistence type="predicted"/>
<dbReference type="Pfam" id="PF22600">
    <property type="entry name" value="MTPAP-like_central"/>
    <property type="match status" value="1"/>
</dbReference>
<feature type="compositionally biased region" description="Basic residues" evidence="6">
    <location>
        <begin position="1"/>
        <end position="12"/>
    </location>
</feature>
<organism evidence="9 10">
    <name type="scientific">Steinernema carpocapsae</name>
    <name type="common">Entomopathogenic nematode</name>
    <dbReference type="NCBI Taxonomy" id="34508"/>
    <lineage>
        <taxon>Eukaryota</taxon>
        <taxon>Metazoa</taxon>
        <taxon>Ecdysozoa</taxon>
        <taxon>Nematoda</taxon>
        <taxon>Chromadorea</taxon>
        <taxon>Rhabditida</taxon>
        <taxon>Tylenchina</taxon>
        <taxon>Panagrolaimomorpha</taxon>
        <taxon>Strongyloidoidea</taxon>
        <taxon>Steinernematidae</taxon>
        <taxon>Steinernema</taxon>
    </lineage>
</organism>
<evidence type="ECO:0000256" key="5">
    <source>
        <dbReference type="ARBA" id="ARBA00022842"/>
    </source>
</evidence>
<name>A0A4U5LY92_STECR</name>
<evidence type="ECO:0000313" key="9">
    <source>
        <dbReference type="EMBL" id="TKR61220.1"/>
    </source>
</evidence>
<dbReference type="SUPFAM" id="SSF81301">
    <property type="entry name" value="Nucleotidyltransferase"/>
    <property type="match status" value="1"/>
</dbReference>
<feature type="domain" description="PAP-associated" evidence="7">
    <location>
        <begin position="354"/>
        <end position="406"/>
    </location>
</feature>
<feature type="region of interest" description="Disordered" evidence="6">
    <location>
        <begin position="1"/>
        <end position="66"/>
    </location>
</feature>
<evidence type="ECO:0000313" key="10">
    <source>
        <dbReference type="Proteomes" id="UP000298663"/>
    </source>
</evidence>
<gene>
    <name evidence="9" type="ORF">L596_028361</name>
</gene>
<keyword evidence="10" id="KW-1185">Reference proteome</keyword>